<dbReference type="AlphaFoldDB" id="A0A1D2NHU5"/>
<feature type="transmembrane region" description="Helical" evidence="1">
    <location>
        <begin position="48"/>
        <end position="73"/>
    </location>
</feature>
<evidence type="ECO:0000256" key="1">
    <source>
        <dbReference type="SAM" id="Phobius"/>
    </source>
</evidence>
<dbReference type="Proteomes" id="UP000094527">
    <property type="component" value="Unassembled WGS sequence"/>
</dbReference>
<gene>
    <name evidence="2" type="ORF">Ocin01_02020</name>
</gene>
<keyword evidence="1" id="KW-1133">Transmembrane helix</keyword>
<evidence type="ECO:0000313" key="2">
    <source>
        <dbReference type="EMBL" id="ODN04665.1"/>
    </source>
</evidence>
<comment type="caution">
    <text evidence="2">The sequence shown here is derived from an EMBL/GenBank/DDBJ whole genome shotgun (WGS) entry which is preliminary data.</text>
</comment>
<proteinExistence type="predicted"/>
<dbReference type="EMBL" id="LJIJ01000038">
    <property type="protein sequence ID" value="ODN04665.1"/>
    <property type="molecule type" value="Genomic_DNA"/>
</dbReference>
<keyword evidence="3" id="KW-1185">Reference proteome</keyword>
<protein>
    <submittedName>
        <fullName evidence="2">Uncharacterized protein</fullName>
    </submittedName>
</protein>
<keyword evidence="1" id="KW-0812">Transmembrane</keyword>
<sequence length="98" mass="10778">MPPTPSTISFSTQVVSIMEYPTSELGLELDTSLSKCFSRDNVTGALKASVTIISVFTVFVLADLACLTLAHLLRKYKSEQRHVKRLDFGGKSVHNAFD</sequence>
<evidence type="ECO:0000313" key="3">
    <source>
        <dbReference type="Proteomes" id="UP000094527"/>
    </source>
</evidence>
<reference evidence="2 3" key="1">
    <citation type="journal article" date="2016" name="Genome Biol. Evol.">
        <title>Gene Family Evolution Reflects Adaptation to Soil Environmental Stressors in the Genome of the Collembolan Orchesella cincta.</title>
        <authorList>
            <person name="Faddeeva-Vakhrusheva A."/>
            <person name="Derks M.F."/>
            <person name="Anvar S.Y."/>
            <person name="Agamennone V."/>
            <person name="Suring W."/>
            <person name="Smit S."/>
            <person name="van Straalen N.M."/>
            <person name="Roelofs D."/>
        </authorList>
    </citation>
    <scope>NUCLEOTIDE SEQUENCE [LARGE SCALE GENOMIC DNA]</scope>
    <source>
        <tissue evidence="2">Mixed pool</tissue>
    </source>
</reference>
<accession>A0A1D2NHU5</accession>
<keyword evidence="1" id="KW-0472">Membrane</keyword>
<organism evidence="2 3">
    <name type="scientific">Orchesella cincta</name>
    <name type="common">Springtail</name>
    <name type="synonym">Podura cincta</name>
    <dbReference type="NCBI Taxonomy" id="48709"/>
    <lineage>
        <taxon>Eukaryota</taxon>
        <taxon>Metazoa</taxon>
        <taxon>Ecdysozoa</taxon>
        <taxon>Arthropoda</taxon>
        <taxon>Hexapoda</taxon>
        <taxon>Collembola</taxon>
        <taxon>Entomobryomorpha</taxon>
        <taxon>Entomobryoidea</taxon>
        <taxon>Orchesellidae</taxon>
        <taxon>Orchesellinae</taxon>
        <taxon>Orchesella</taxon>
    </lineage>
</organism>
<name>A0A1D2NHU5_ORCCI</name>